<dbReference type="PROSITE" id="PS01167">
    <property type="entry name" value="RIBOSOMAL_L17"/>
    <property type="match status" value="1"/>
</dbReference>
<dbReference type="AlphaFoldDB" id="A0A1G2KRH9"/>
<name>A0A1G2KRH9_9BACT</name>
<protein>
    <recommendedName>
        <fullName evidence="4 6">50S ribosomal protein L17</fullName>
    </recommendedName>
</protein>
<dbReference type="SUPFAM" id="SSF64263">
    <property type="entry name" value="Prokaryotic ribosomal protein L17"/>
    <property type="match status" value="1"/>
</dbReference>
<comment type="similarity">
    <text evidence="1 5">Belongs to the bacterial ribosomal protein bL17 family.</text>
</comment>
<dbReference type="GO" id="GO:0006412">
    <property type="term" value="P:translation"/>
    <property type="evidence" value="ECO:0007669"/>
    <property type="project" value="InterPro"/>
</dbReference>
<evidence type="ECO:0000313" key="7">
    <source>
        <dbReference type="EMBL" id="OHA02045.1"/>
    </source>
</evidence>
<dbReference type="EMBL" id="MHQK01000012">
    <property type="protein sequence ID" value="OHA02045.1"/>
    <property type="molecule type" value="Genomic_DNA"/>
</dbReference>
<gene>
    <name evidence="7" type="ORF">A3C12_02195</name>
</gene>
<dbReference type="InterPro" id="IPR036373">
    <property type="entry name" value="Ribosomal_bL17_sf"/>
</dbReference>
<dbReference type="Proteomes" id="UP000178710">
    <property type="component" value="Unassembled WGS sequence"/>
</dbReference>
<dbReference type="GO" id="GO:0022625">
    <property type="term" value="C:cytosolic large ribosomal subunit"/>
    <property type="evidence" value="ECO:0007669"/>
    <property type="project" value="TreeGrafter"/>
</dbReference>
<evidence type="ECO:0000256" key="1">
    <source>
        <dbReference type="ARBA" id="ARBA00008777"/>
    </source>
</evidence>
<keyword evidence="2 5" id="KW-0689">Ribosomal protein</keyword>
<dbReference type="Pfam" id="PF01196">
    <property type="entry name" value="Ribosomal_L17"/>
    <property type="match status" value="1"/>
</dbReference>
<accession>A0A1G2KRH9</accession>
<dbReference type="PANTHER" id="PTHR14413:SF16">
    <property type="entry name" value="LARGE RIBOSOMAL SUBUNIT PROTEIN BL17M"/>
    <property type="match status" value="1"/>
</dbReference>
<evidence type="ECO:0000256" key="2">
    <source>
        <dbReference type="ARBA" id="ARBA00022980"/>
    </source>
</evidence>
<dbReference type="NCBIfam" id="TIGR00059">
    <property type="entry name" value="L17"/>
    <property type="match status" value="1"/>
</dbReference>
<organism evidence="7 8">
    <name type="scientific">Candidatus Sungbacteria bacterium RIFCSPHIGHO2_02_FULL_49_20</name>
    <dbReference type="NCBI Taxonomy" id="1802272"/>
    <lineage>
        <taxon>Bacteria</taxon>
        <taxon>Candidatus Sungiibacteriota</taxon>
    </lineage>
</organism>
<dbReference type="PANTHER" id="PTHR14413">
    <property type="entry name" value="RIBOSOMAL PROTEIN L17"/>
    <property type="match status" value="1"/>
</dbReference>
<dbReference type="InterPro" id="IPR000456">
    <property type="entry name" value="Ribosomal_bL17"/>
</dbReference>
<evidence type="ECO:0000313" key="8">
    <source>
        <dbReference type="Proteomes" id="UP000178710"/>
    </source>
</evidence>
<keyword evidence="3 5" id="KW-0687">Ribonucleoprotein</keyword>
<sequence>MHHKRRGRIFGRKRDQRKAFLKSLVSALVIRGRIQTTEARAKEIRPLVEKLITKAKSATKGKASLALRRQIIDVTSPRVAKILIDKIAPKYEDRVGGYTRILKMGVRKSDAARLALIEFV</sequence>
<reference evidence="7 8" key="1">
    <citation type="journal article" date="2016" name="Nat. Commun.">
        <title>Thousands of microbial genomes shed light on interconnected biogeochemical processes in an aquifer system.</title>
        <authorList>
            <person name="Anantharaman K."/>
            <person name="Brown C.T."/>
            <person name="Hug L.A."/>
            <person name="Sharon I."/>
            <person name="Castelle C.J."/>
            <person name="Probst A.J."/>
            <person name="Thomas B.C."/>
            <person name="Singh A."/>
            <person name="Wilkins M.J."/>
            <person name="Karaoz U."/>
            <person name="Brodie E.L."/>
            <person name="Williams K.H."/>
            <person name="Hubbard S.S."/>
            <person name="Banfield J.F."/>
        </authorList>
    </citation>
    <scope>NUCLEOTIDE SEQUENCE [LARGE SCALE GENOMIC DNA]</scope>
</reference>
<dbReference type="Gene3D" id="3.90.1030.10">
    <property type="entry name" value="Ribosomal protein L17"/>
    <property type="match status" value="1"/>
</dbReference>
<evidence type="ECO:0000256" key="4">
    <source>
        <dbReference type="ARBA" id="ARBA00035494"/>
    </source>
</evidence>
<dbReference type="GO" id="GO:0003735">
    <property type="term" value="F:structural constituent of ribosome"/>
    <property type="evidence" value="ECO:0007669"/>
    <property type="project" value="InterPro"/>
</dbReference>
<dbReference type="InterPro" id="IPR047859">
    <property type="entry name" value="Ribosomal_bL17_CS"/>
</dbReference>
<evidence type="ECO:0000256" key="5">
    <source>
        <dbReference type="RuleBase" id="RU000660"/>
    </source>
</evidence>
<evidence type="ECO:0000256" key="6">
    <source>
        <dbReference type="RuleBase" id="RU000661"/>
    </source>
</evidence>
<comment type="caution">
    <text evidence="7">The sequence shown here is derived from an EMBL/GenBank/DDBJ whole genome shotgun (WGS) entry which is preliminary data.</text>
</comment>
<evidence type="ECO:0000256" key="3">
    <source>
        <dbReference type="ARBA" id="ARBA00023274"/>
    </source>
</evidence>
<proteinExistence type="inferred from homology"/>